<reference evidence="3" key="1">
    <citation type="submission" date="2019-03" db="EMBL/GenBank/DDBJ databases">
        <title>Flavobacterium sp.</title>
        <authorList>
            <person name="Kim H."/>
        </authorList>
    </citation>
    <scope>NUCLEOTIDE SEQUENCE [LARGE SCALE GENOMIC DNA]</scope>
    <source>
        <strain evidence="3">GS13</strain>
    </source>
</reference>
<dbReference type="OrthoDB" id="9846623at2"/>
<name>A0A4P6Y9G3_9FLAO</name>
<keyword evidence="1" id="KW-0732">Signal</keyword>
<keyword evidence="3" id="KW-1185">Reference proteome</keyword>
<feature type="signal peptide" evidence="1">
    <location>
        <begin position="1"/>
        <end position="23"/>
    </location>
</feature>
<gene>
    <name evidence="2" type="ORF">E1750_07480</name>
</gene>
<evidence type="ECO:0000256" key="1">
    <source>
        <dbReference type="SAM" id="SignalP"/>
    </source>
</evidence>
<protein>
    <recommendedName>
        <fullName evidence="4">Lipoprotein</fullName>
    </recommendedName>
</protein>
<dbReference type="EMBL" id="CP037933">
    <property type="protein sequence ID" value="QBN18658.1"/>
    <property type="molecule type" value="Genomic_DNA"/>
</dbReference>
<evidence type="ECO:0000313" key="3">
    <source>
        <dbReference type="Proteomes" id="UP000291124"/>
    </source>
</evidence>
<dbReference type="RefSeq" id="WP_133276180.1">
    <property type="nucleotide sequence ID" value="NZ_CP037933.1"/>
</dbReference>
<dbReference type="KEGG" id="fnk:E1750_07480"/>
<dbReference type="AlphaFoldDB" id="A0A4P6Y9G3"/>
<evidence type="ECO:0000313" key="2">
    <source>
        <dbReference type="EMBL" id="QBN18658.1"/>
    </source>
</evidence>
<proteinExistence type="predicted"/>
<evidence type="ECO:0008006" key="4">
    <source>
        <dbReference type="Google" id="ProtNLM"/>
    </source>
</evidence>
<sequence length="131" mass="15155">MNFVKNLIFLSLLLLLFSCDPTAASFIINNRKDEITVKVKIDQVAIEKLNKEYIEKGFMVGEETLDDYEVKIDSSETYMFDMKKGIKPDYFGIKEIEIYSGDTLILKCRKDQMQKLFTSGQNNEGYNLVIN</sequence>
<feature type="chain" id="PRO_5020771567" description="Lipoprotein" evidence="1">
    <location>
        <begin position="24"/>
        <end position="131"/>
    </location>
</feature>
<organism evidence="2 3">
    <name type="scientific">Flavobacterium nackdongense</name>
    <dbReference type="NCBI Taxonomy" id="2547394"/>
    <lineage>
        <taxon>Bacteria</taxon>
        <taxon>Pseudomonadati</taxon>
        <taxon>Bacteroidota</taxon>
        <taxon>Flavobacteriia</taxon>
        <taxon>Flavobacteriales</taxon>
        <taxon>Flavobacteriaceae</taxon>
        <taxon>Flavobacterium</taxon>
    </lineage>
</organism>
<accession>A0A4P6Y9G3</accession>
<dbReference type="Proteomes" id="UP000291124">
    <property type="component" value="Chromosome"/>
</dbReference>
<dbReference type="PROSITE" id="PS51257">
    <property type="entry name" value="PROKAR_LIPOPROTEIN"/>
    <property type="match status" value="1"/>
</dbReference>